<evidence type="ECO:0000313" key="1">
    <source>
        <dbReference type="EMBL" id="KAG7311538.1"/>
    </source>
</evidence>
<comment type="caution">
    <text evidence="1">The sequence shown here is derived from an EMBL/GenBank/DDBJ whole genome shotgun (WGS) entry which is preliminary data.</text>
</comment>
<proteinExistence type="predicted"/>
<accession>A0ABQ7R2N8</accession>
<organism evidence="1 2">
    <name type="scientific">Plutella xylostella</name>
    <name type="common">Diamondback moth</name>
    <name type="synonym">Plutella maculipennis</name>
    <dbReference type="NCBI Taxonomy" id="51655"/>
    <lineage>
        <taxon>Eukaryota</taxon>
        <taxon>Metazoa</taxon>
        <taxon>Ecdysozoa</taxon>
        <taxon>Arthropoda</taxon>
        <taxon>Hexapoda</taxon>
        <taxon>Insecta</taxon>
        <taxon>Pterygota</taxon>
        <taxon>Neoptera</taxon>
        <taxon>Endopterygota</taxon>
        <taxon>Lepidoptera</taxon>
        <taxon>Glossata</taxon>
        <taxon>Ditrysia</taxon>
        <taxon>Yponomeutoidea</taxon>
        <taxon>Plutellidae</taxon>
        <taxon>Plutella</taxon>
    </lineage>
</organism>
<name>A0ABQ7R2N8_PLUXY</name>
<evidence type="ECO:0000313" key="2">
    <source>
        <dbReference type="Proteomes" id="UP000823941"/>
    </source>
</evidence>
<keyword evidence="2" id="KW-1185">Reference proteome</keyword>
<dbReference type="Proteomes" id="UP000823941">
    <property type="component" value="Chromosome 4"/>
</dbReference>
<protein>
    <submittedName>
        <fullName evidence="1">Uncharacterized protein</fullName>
    </submittedName>
</protein>
<gene>
    <name evidence="1" type="ORF">JYU34_002585</name>
</gene>
<reference evidence="1 2" key="1">
    <citation type="submission" date="2021-06" db="EMBL/GenBank/DDBJ databases">
        <title>A haploid diamondback moth (Plutella xylostella L.) genome assembly resolves 31 chromosomes and identifies a diamide resistance mutation.</title>
        <authorList>
            <person name="Ward C.M."/>
            <person name="Perry K.D."/>
            <person name="Baker G."/>
            <person name="Powis K."/>
            <person name="Heckel D.G."/>
            <person name="Baxter S.W."/>
        </authorList>
    </citation>
    <scope>NUCLEOTIDE SEQUENCE [LARGE SCALE GENOMIC DNA]</scope>
    <source>
        <strain evidence="1 2">LV</strain>
        <tissue evidence="1">Single pupa</tissue>
    </source>
</reference>
<dbReference type="EMBL" id="JAHIBW010000004">
    <property type="protein sequence ID" value="KAG7311538.1"/>
    <property type="molecule type" value="Genomic_DNA"/>
</dbReference>
<sequence length="102" mass="10899">MRLDTLQDIRCSNISQYNRLARGGVIWCLPDDSGGRCVCRAAAAAAPWLAPPHSTELGVLSCHVTTRRPSAEPPLVNVTANTCSGHVGRAPIELALSGYCFH</sequence>